<dbReference type="GO" id="GO:0055085">
    <property type="term" value="P:transmembrane transport"/>
    <property type="evidence" value="ECO:0007669"/>
    <property type="project" value="TreeGrafter"/>
</dbReference>
<comment type="similarity">
    <text evidence="2">Belongs to the autoinducer-2 exporter (AI-2E) (TC 2.A.86) family.</text>
</comment>
<evidence type="ECO:0000256" key="2">
    <source>
        <dbReference type="ARBA" id="ARBA00009773"/>
    </source>
</evidence>
<dbReference type="InterPro" id="IPR014227">
    <property type="entry name" value="YtvI-like"/>
</dbReference>
<name>A0A928KSX9_9FIRM</name>
<evidence type="ECO:0000256" key="4">
    <source>
        <dbReference type="ARBA" id="ARBA00022989"/>
    </source>
</evidence>
<dbReference type="AlphaFoldDB" id="A0A928KSX9"/>
<feature type="region of interest" description="Disordered" evidence="6">
    <location>
        <begin position="345"/>
        <end position="372"/>
    </location>
</feature>
<keyword evidence="4 7" id="KW-1133">Transmembrane helix</keyword>
<dbReference type="EMBL" id="SVNY01000005">
    <property type="protein sequence ID" value="MBE6834083.1"/>
    <property type="molecule type" value="Genomic_DNA"/>
</dbReference>
<dbReference type="PANTHER" id="PTHR21716:SF68">
    <property type="entry name" value="TRANSPORT PROTEIN YTVI-RELATED"/>
    <property type="match status" value="1"/>
</dbReference>
<dbReference type="NCBIfam" id="TIGR02872">
    <property type="entry name" value="spore_ytvI"/>
    <property type="match status" value="1"/>
</dbReference>
<feature type="transmembrane region" description="Helical" evidence="7">
    <location>
        <begin position="232"/>
        <end position="254"/>
    </location>
</feature>
<feature type="transmembrane region" description="Helical" evidence="7">
    <location>
        <begin position="146"/>
        <end position="168"/>
    </location>
</feature>
<evidence type="ECO:0000313" key="8">
    <source>
        <dbReference type="EMBL" id="MBE6834083.1"/>
    </source>
</evidence>
<feature type="transmembrane region" description="Helical" evidence="7">
    <location>
        <begin position="204"/>
        <end position="226"/>
    </location>
</feature>
<organism evidence="8 9">
    <name type="scientific">Faecalispora sporosphaeroides</name>
    <dbReference type="NCBI Taxonomy" id="1549"/>
    <lineage>
        <taxon>Bacteria</taxon>
        <taxon>Bacillati</taxon>
        <taxon>Bacillota</taxon>
        <taxon>Clostridia</taxon>
        <taxon>Eubacteriales</taxon>
        <taxon>Oscillospiraceae</taxon>
        <taxon>Faecalispora</taxon>
    </lineage>
</organism>
<comment type="caution">
    <text evidence="8">The sequence shown here is derived from an EMBL/GenBank/DDBJ whole genome shotgun (WGS) entry which is preliminary data.</text>
</comment>
<keyword evidence="5 7" id="KW-0472">Membrane</keyword>
<evidence type="ECO:0000256" key="7">
    <source>
        <dbReference type="SAM" id="Phobius"/>
    </source>
</evidence>
<dbReference type="GO" id="GO:0016020">
    <property type="term" value="C:membrane"/>
    <property type="evidence" value="ECO:0007669"/>
    <property type="project" value="UniProtKB-SubCell"/>
</dbReference>
<sequence length="372" mass="41370">MFVFFIGYTICFYLFALTLGFTFPFVAGFLLALILQPLVRFLKEKLHLRPGFASILVTLLSFFILFGLMALLGYWLVTEITTLVVRLSSIDITKIVGPLNEQMRHLGIYVDRIDSEFIRQNQEQLIKFLQTGAGVLTSVLNTVLQILTSLPAILTMFIVMIFSTYFFAKDMPKIKRQVASFLSQTTVINIRSASRHSLTMSGKLLASFLLIYFITFVQTLVVFFLLGVPYPLVLSLIAGIADVLPILGPGTVYIPLSLISLAQGDIFTAVALIVAWLLISTIRQVIQPKIVSASIDIHPLSMLAAIYFALVAGRVSILIYMTLFFVLYQVLCKTGVLPRLFESDSDLDKQSKRPIPPTQKNGAAQPEPPADS</sequence>
<protein>
    <submittedName>
        <fullName evidence="8">Sporulation integral membrane protein YtvI</fullName>
    </submittedName>
</protein>
<evidence type="ECO:0000256" key="5">
    <source>
        <dbReference type="ARBA" id="ARBA00023136"/>
    </source>
</evidence>
<evidence type="ECO:0000313" key="9">
    <source>
        <dbReference type="Proteomes" id="UP000754750"/>
    </source>
</evidence>
<evidence type="ECO:0000256" key="6">
    <source>
        <dbReference type="SAM" id="MobiDB-lite"/>
    </source>
</evidence>
<dbReference type="InterPro" id="IPR002549">
    <property type="entry name" value="AI-2E-like"/>
</dbReference>
<gene>
    <name evidence="8" type="primary">ytvI</name>
    <name evidence="8" type="ORF">E7512_11010</name>
</gene>
<evidence type="ECO:0000256" key="3">
    <source>
        <dbReference type="ARBA" id="ARBA00022692"/>
    </source>
</evidence>
<feature type="transmembrane region" description="Helical" evidence="7">
    <location>
        <begin position="6"/>
        <end position="35"/>
    </location>
</feature>
<evidence type="ECO:0000256" key="1">
    <source>
        <dbReference type="ARBA" id="ARBA00004141"/>
    </source>
</evidence>
<proteinExistence type="inferred from homology"/>
<feature type="transmembrane region" description="Helical" evidence="7">
    <location>
        <begin position="55"/>
        <end position="77"/>
    </location>
</feature>
<comment type="subcellular location">
    <subcellularLocation>
        <location evidence="1">Membrane</location>
        <topology evidence="1">Multi-pass membrane protein</topology>
    </subcellularLocation>
</comment>
<reference evidence="8" key="1">
    <citation type="submission" date="2019-04" db="EMBL/GenBank/DDBJ databases">
        <title>Evolution of Biomass-Degrading Anaerobic Consortia Revealed by Metagenomics.</title>
        <authorList>
            <person name="Peng X."/>
        </authorList>
    </citation>
    <scope>NUCLEOTIDE SEQUENCE</scope>
    <source>
        <strain evidence="8">SIG551</strain>
    </source>
</reference>
<keyword evidence="3 7" id="KW-0812">Transmembrane</keyword>
<feature type="transmembrane region" description="Helical" evidence="7">
    <location>
        <begin position="266"/>
        <end position="286"/>
    </location>
</feature>
<dbReference type="PANTHER" id="PTHR21716">
    <property type="entry name" value="TRANSMEMBRANE PROTEIN"/>
    <property type="match status" value="1"/>
</dbReference>
<dbReference type="Proteomes" id="UP000754750">
    <property type="component" value="Unassembled WGS sequence"/>
</dbReference>
<feature type="transmembrane region" description="Helical" evidence="7">
    <location>
        <begin position="306"/>
        <end position="331"/>
    </location>
</feature>
<accession>A0A928KSX9</accession>
<dbReference type="Pfam" id="PF01594">
    <property type="entry name" value="AI-2E_transport"/>
    <property type="match status" value="1"/>
</dbReference>